<dbReference type="KEGG" id="ngr:NAEGRDRAFT_80122"/>
<accession>D2VIX1</accession>
<feature type="repeat" description="RCC1" evidence="3">
    <location>
        <begin position="384"/>
        <end position="429"/>
    </location>
</feature>
<dbReference type="OMA" id="SCERRKC"/>
<keyword evidence="1 2" id="KW-1015">Disulfide bond</keyword>
<name>D2VIX1_NAEGR</name>
<dbReference type="PROSITE" id="PS00022">
    <property type="entry name" value="EGF_1"/>
    <property type="match status" value="1"/>
</dbReference>
<dbReference type="InParanoid" id="D2VIX1"/>
<dbReference type="PANTHER" id="PTHR45982:SF1">
    <property type="entry name" value="REGULATOR OF CHROMOSOME CONDENSATION"/>
    <property type="match status" value="1"/>
</dbReference>
<evidence type="ECO:0000259" key="6">
    <source>
        <dbReference type="PROSITE" id="PS50026"/>
    </source>
</evidence>
<dbReference type="GO" id="GO:0005085">
    <property type="term" value="F:guanyl-nucleotide exchange factor activity"/>
    <property type="evidence" value="ECO:0007669"/>
    <property type="project" value="TreeGrafter"/>
</dbReference>
<protein>
    <submittedName>
        <fullName evidence="7">Predicted protein</fullName>
    </submittedName>
</protein>
<proteinExistence type="predicted"/>
<dbReference type="InterPro" id="IPR013111">
    <property type="entry name" value="EGF_extracell"/>
</dbReference>
<evidence type="ECO:0000256" key="1">
    <source>
        <dbReference type="ARBA" id="ARBA00023157"/>
    </source>
</evidence>
<feature type="disulfide bond" evidence="2">
    <location>
        <begin position="901"/>
        <end position="910"/>
    </location>
</feature>
<feature type="transmembrane region" description="Helical" evidence="4">
    <location>
        <begin position="955"/>
        <end position="973"/>
    </location>
</feature>
<keyword evidence="4" id="KW-1133">Transmembrane helix</keyword>
<feature type="chain" id="PRO_5003037596" evidence="5">
    <location>
        <begin position="24"/>
        <end position="976"/>
    </location>
</feature>
<keyword evidence="4" id="KW-0472">Membrane</keyword>
<feature type="domain" description="EGF-like" evidence="6">
    <location>
        <begin position="877"/>
        <end position="911"/>
    </location>
</feature>
<dbReference type="PANTHER" id="PTHR45982">
    <property type="entry name" value="REGULATOR OF CHROMOSOME CONDENSATION"/>
    <property type="match status" value="1"/>
</dbReference>
<gene>
    <name evidence="7" type="ORF">NAEGRDRAFT_80122</name>
</gene>
<dbReference type="OrthoDB" id="61110at2759"/>
<dbReference type="Gene3D" id="2.130.10.30">
    <property type="entry name" value="Regulator of chromosome condensation 1/beta-lactamase-inhibitor protein II"/>
    <property type="match status" value="3"/>
</dbReference>
<evidence type="ECO:0000256" key="4">
    <source>
        <dbReference type="SAM" id="Phobius"/>
    </source>
</evidence>
<sequence>MTSRNLSFKLLIVLLCSILIANSIYCKSYNPFTKPRAKRLSSLPSTVSGRKVYGFGSNAAGQLGQENYYIPQAIDTFKGKNVSFVCAQQDDSGSNVRVFFVVSETTGESKLYGMGSSTNTLSSTVNYLLGLNTTSSFTVPQLIASYSVGIKSLACGTEHVIYLLNNGNSDLYGFGNNNYQQLGKGFDYLVAPTNLTIMDSVPTLKLAKVFAFGYSSFGIQISTNLLYGWGDNAFQKMGITDYIVQAPTLLGTSYYTTVQKVVGYSRSMFVLTTDGKLFAGGSNDEGVLGINGTSITQQATPVQVQLNGETVLDISVYKLGALASTNQNKVYFWGKNDMASFCTSTTSSYYPVQVSSALFSPSLSTTITQITTAYQHSVLLTSSGDVYVCGDNSEGQLGLNPWSSSVTGAVKSSTTVPSGKTASYILAVSSKNTFVLTTDNGVYSMGKISTTGDQVYYTSPTVLSTIASNVQFDHVYASNGVSFATEYLTGKTWAWGSNRSPYNFLNPNIYIDQQVPRAIPELNSYNVTGISIGYGTYSSKVQTTVFFMTNVSTLVLAMGSNSNGQMGLGTGTSTSNVTLIPRTIQYENGTIVIESVSCGAIHTIMKARRTTATTMSLFVMGGNSRGQIANVEKEAPIRLSTNTVVMAAAGPFHSTYVSYESKGGSGTTRTYFNRVYGTGDSTYGQLGFGALTASSSFREIGNVNSNSNSNSVGTFTNITTITNIITSADSTFIVTSVGVYVVGDNTYGQLGLDPNLNGSRITTPVLNPSIPITAVKIVISQPDGYYAGFLTASGAVYMFGLNDKGQLGLGHQNNVYTPTKVPIPNGELAIDVALGTEHSLIITGTKPCPGDCNYKGTCDPVTGFCTCEDSFTGFDCDLYNCVDPKCNGHGTCDTSIGICTCDDSYSGVSCERRKCPNDCNGNGLCSSEGVCQCFTGYTQKIDCATPDAGLKSFDAKSIVTLILIALSVVLLFTNRN</sequence>
<evidence type="ECO:0000256" key="5">
    <source>
        <dbReference type="SAM" id="SignalP"/>
    </source>
</evidence>
<dbReference type="GeneID" id="8853161"/>
<feature type="repeat" description="RCC1" evidence="3">
    <location>
        <begin position="109"/>
        <end position="166"/>
    </location>
</feature>
<dbReference type="InterPro" id="IPR000742">
    <property type="entry name" value="EGF"/>
</dbReference>
<dbReference type="VEuPathDB" id="AmoebaDB:NAEGRDRAFT_80122"/>
<feature type="signal peptide" evidence="5">
    <location>
        <begin position="1"/>
        <end position="23"/>
    </location>
</feature>
<dbReference type="Pfam" id="PF00415">
    <property type="entry name" value="RCC1"/>
    <property type="match status" value="2"/>
</dbReference>
<dbReference type="SMART" id="SM00181">
    <property type="entry name" value="EGF"/>
    <property type="match status" value="3"/>
</dbReference>
<keyword evidence="4" id="KW-0812">Transmembrane</keyword>
<dbReference type="CDD" id="cd00055">
    <property type="entry name" value="EGF_Lam"/>
    <property type="match status" value="2"/>
</dbReference>
<dbReference type="EMBL" id="GG738875">
    <property type="protein sequence ID" value="EFC43175.1"/>
    <property type="molecule type" value="Genomic_DNA"/>
</dbReference>
<dbReference type="Pfam" id="PF13540">
    <property type="entry name" value="RCC1_2"/>
    <property type="match status" value="2"/>
</dbReference>
<organism evidence="8">
    <name type="scientific">Naegleria gruberi</name>
    <name type="common">Amoeba</name>
    <dbReference type="NCBI Taxonomy" id="5762"/>
    <lineage>
        <taxon>Eukaryota</taxon>
        <taxon>Discoba</taxon>
        <taxon>Heterolobosea</taxon>
        <taxon>Tetramitia</taxon>
        <taxon>Eutetramitia</taxon>
        <taxon>Vahlkampfiidae</taxon>
        <taxon>Naegleria</taxon>
    </lineage>
</organism>
<dbReference type="PROSITE" id="PS50026">
    <property type="entry name" value="EGF_3"/>
    <property type="match status" value="1"/>
</dbReference>
<evidence type="ECO:0000313" key="8">
    <source>
        <dbReference type="Proteomes" id="UP000006671"/>
    </source>
</evidence>
<dbReference type="RefSeq" id="XP_002675919.1">
    <property type="nucleotide sequence ID" value="XM_002675873.1"/>
</dbReference>
<dbReference type="InterPro" id="IPR000408">
    <property type="entry name" value="Reg_chr_condens"/>
</dbReference>
<reference evidence="7 8" key="1">
    <citation type="journal article" date="2010" name="Cell">
        <title>The genome of Naegleria gruberi illuminates early eukaryotic versatility.</title>
        <authorList>
            <person name="Fritz-Laylin L.K."/>
            <person name="Prochnik S.E."/>
            <person name="Ginger M.L."/>
            <person name="Dacks J.B."/>
            <person name="Carpenter M.L."/>
            <person name="Field M.C."/>
            <person name="Kuo A."/>
            <person name="Paredez A."/>
            <person name="Chapman J."/>
            <person name="Pham J."/>
            <person name="Shu S."/>
            <person name="Neupane R."/>
            <person name="Cipriano M."/>
            <person name="Mancuso J."/>
            <person name="Tu H."/>
            <person name="Salamov A."/>
            <person name="Lindquist E."/>
            <person name="Shapiro H."/>
            <person name="Lucas S."/>
            <person name="Grigoriev I.V."/>
            <person name="Cande W.Z."/>
            <person name="Fulton C."/>
            <person name="Rokhsar D.S."/>
            <person name="Dawson S.C."/>
        </authorList>
    </citation>
    <scope>NUCLEOTIDE SEQUENCE [LARGE SCALE GENOMIC DNA]</scope>
    <source>
        <strain evidence="7 8">NEG-M</strain>
    </source>
</reference>
<dbReference type="PROSITE" id="PS50012">
    <property type="entry name" value="RCC1_3"/>
    <property type="match status" value="5"/>
</dbReference>
<dbReference type="GO" id="GO:0005737">
    <property type="term" value="C:cytoplasm"/>
    <property type="evidence" value="ECO:0007669"/>
    <property type="project" value="TreeGrafter"/>
</dbReference>
<dbReference type="eggNOG" id="KOG1426">
    <property type="taxonomic scope" value="Eukaryota"/>
</dbReference>
<dbReference type="InterPro" id="IPR002049">
    <property type="entry name" value="LE_dom"/>
</dbReference>
<dbReference type="InterPro" id="IPR051553">
    <property type="entry name" value="Ran_GTPase-activating"/>
</dbReference>
<evidence type="ECO:0000313" key="7">
    <source>
        <dbReference type="EMBL" id="EFC43175.1"/>
    </source>
</evidence>
<evidence type="ECO:0000256" key="3">
    <source>
        <dbReference type="PROSITE-ProRule" id="PRU00235"/>
    </source>
</evidence>
<dbReference type="Gene3D" id="2.10.25.10">
    <property type="entry name" value="Laminin"/>
    <property type="match status" value="2"/>
</dbReference>
<feature type="repeat" description="RCC1" evidence="3">
    <location>
        <begin position="794"/>
        <end position="845"/>
    </location>
</feature>
<dbReference type="eggNOG" id="KOG1225">
    <property type="taxonomic scope" value="Eukaryota"/>
</dbReference>
<feature type="repeat" description="RCC1" evidence="3">
    <location>
        <begin position="328"/>
        <end position="383"/>
    </location>
</feature>
<feature type="repeat" description="RCC1" evidence="3">
    <location>
        <begin position="553"/>
        <end position="609"/>
    </location>
</feature>
<keyword evidence="2" id="KW-0245">EGF-like domain</keyword>
<dbReference type="InterPro" id="IPR009091">
    <property type="entry name" value="RCC1/BLIP-II"/>
</dbReference>
<evidence type="ECO:0000256" key="2">
    <source>
        <dbReference type="PROSITE-ProRule" id="PRU00076"/>
    </source>
</evidence>
<keyword evidence="5" id="KW-0732">Signal</keyword>
<dbReference type="AlphaFoldDB" id="D2VIX1"/>
<keyword evidence="8" id="KW-1185">Reference proteome</keyword>
<dbReference type="Proteomes" id="UP000006671">
    <property type="component" value="Unassembled WGS sequence"/>
</dbReference>
<dbReference type="Pfam" id="PF07974">
    <property type="entry name" value="EGF_2"/>
    <property type="match status" value="1"/>
</dbReference>
<dbReference type="STRING" id="5762.D2VIX1"/>
<comment type="caution">
    <text evidence="2">Lacks conserved residue(s) required for the propagation of feature annotation.</text>
</comment>
<dbReference type="SUPFAM" id="SSF50985">
    <property type="entry name" value="RCC1/BLIP-II"/>
    <property type="match status" value="3"/>
</dbReference>